<dbReference type="OrthoDB" id="9809206at2"/>
<dbReference type="Proteomes" id="UP000198860">
    <property type="component" value="Unassembled WGS sequence"/>
</dbReference>
<feature type="transmembrane region" description="Helical" evidence="7">
    <location>
        <begin position="159"/>
        <end position="188"/>
    </location>
</feature>
<dbReference type="Gene3D" id="3.30.70.100">
    <property type="match status" value="1"/>
</dbReference>
<comment type="subcellular location">
    <subcellularLocation>
        <location evidence="1">Cell membrane</location>
        <topology evidence="1">Multi-pass membrane protein</topology>
    </subcellularLocation>
</comment>
<feature type="domain" description="Mechanosensitive ion channel MscS C-terminal" evidence="9">
    <location>
        <begin position="250"/>
        <end position="336"/>
    </location>
</feature>
<evidence type="ECO:0000256" key="5">
    <source>
        <dbReference type="ARBA" id="ARBA00022989"/>
    </source>
</evidence>
<comment type="similarity">
    <text evidence="2">Belongs to the MscS (TC 1.A.23) family.</text>
</comment>
<evidence type="ECO:0000256" key="7">
    <source>
        <dbReference type="SAM" id="Phobius"/>
    </source>
</evidence>
<evidence type="ECO:0000256" key="2">
    <source>
        <dbReference type="ARBA" id="ARBA00008017"/>
    </source>
</evidence>
<feature type="transmembrane region" description="Helical" evidence="7">
    <location>
        <begin position="14"/>
        <end position="36"/>
    </location>
</feature>
<gene>
    <name evidence="11" type="ORF">SAMN05421677_102186</name>
</gene>
<name>A0A1H0G112_HALAD</name>
<evidence type="ECO:0000256" key="4">
    <source>
        <dbReference type="ARBA" id="ARBA00022692"/>
    </source>
</evidence>
<dbReference type="EMBL" id="FNIZ01000002">
    <property type="protein sequence ID" value="SDO00587.1"/>
    <property type="molecule type" value="Genomic_DNA"/>
</dbReference>
<dbReference type="InterPro" id="IPR011014">
    <property type="entry name" value="MscS_channel_TM-2"/>
</dbReference>
<dbReference type="Gene3D" id="2.30.30.60">
    <property type="match status" value="1"/>
</dbReference>
<dbReference type="SUPFAM" id="SSF82861">
    <property type="entry name" value="Mechanosensitive channel protein MscS (YggB), transmembrane region"/>
    <property type="match status" value="1"/>
</dbReference>
<feature type="transmembrane region" description="Helical" evidence="7">
    <location>
        <begin position="134"/>
        <end position="153"/>
    </location>
</feature>
<dbReference type="InterPro" id="IPR006685">
    <property type="entry name" value="MscS_channel_2nd"/>
</dbReference>
<evidence type="ECO:0000256" key="1">
    <source>
        <dbReference type="ARBA" id="ARBA00004651"/>
    </source>
</evidence>
<dbReference type="SUPFAM" id="SSF50182">
    <property type="entry name" value="Sm-like ribonucleoproteins"/>
    <property type="match status" value="1"/>
</dbReference>
<dbReference type="Pfam" id="PF21088">
    <property type="entry name" value="MS_channel_1st"/>
    <property type="match status" value="1"/>
</dbReference>
<dbReference type="Gene3D" id="1.10.287.1260">
    <property type="match status" value="1"/>
</dbReference>
<evidence type="ECO:0000259" key="8">
    <source>
        <dbReference type="Pfam" id="PF00924"/>
    </source>
</evidence>
<feature type="domain" description="Mechanosensitive ion channel MscS" evidence="8">
    <location>
        <begin position="175"/>
        <end position="240"/>
    </location>
</feature>
<dbReference type="InterPro" id="IPR010920">
    <property type="entry name" value="LSM_dom_sf"/>
</dbReference>
<keyword evidence="4 7" id="KW-0812">Transmembrane</keyword>
<dbReference type="InterPro" id="IPR049142">
    <property type="entry name" value="MS_channel_1st"/>
</dbReference>
<dbReference type="GO" id="GO:0055085">
    <property type="term" value="P:transmembrane transport"/>
    <property type="evidence" value="ECO:0007669"/>
    <property type="project" value="InterPro"/>
</dbReference>
<feature type="domain" description="Mechanosensitive ion channel transmembrane helices 2/3" evidence="10">
    <location>
        <begin position="136"/>
        <end position="174"/>
    </location>
</feature>
<reference evidence="12" key="1">
    <citation type="submission" date="2016-10" db="EMBL/GenBank/DDBJ databases">
        <authorList>
            <person name="Varghese N."/>
            <person name="Submissions S."/>
        </authorList>
    </citation>
    <scope>NUCLEOTIDE SEQUENCE [LARGE SCALE GENOMIC DNA]</scope>
    <source>
        <strain evidence="12">CGMCC 1.3703</strain>
    </source>
</reference>
<evidence type="ECO:0000313" key="12">
    <source>
        <dbReference type="Proteomes" id="UP000198860"/>
    </source>
</evidence>
<accession>A0A1H0G112</accession>
<proteinExistence type="inferred from homology"/>
<dbReference type="SUPFAM" id="SSF82689">
    <property type="entry name" value="Mechanosensitive channel protein MscS (YggB), C-terminal domain"/>
    <property type="match status" value="1"/>
</dbReference>
<dbReference type="GO" id="GO:0005886">
    <property type="term" value="C:plasma membrane"/>
    <property type="evidence" value="ECO:0007669"/>
    <property type="project" value="UniProtKB-SubCell"/>
</dbReference>
<dbReference type="PANTHER" id="PTHR30347">
    <property type="entry name" value="POTASSIUM CHANNEL RELATED"/>
    <property type="match status" value="1"/>
</dbReference>
<dbReference type="InterPro" id="IPR023408">
    <property type="entry name" value="MscS_beta-dom_sf"/>
</dbReference>
<evidence type="ECO:0000259" key="10">
    <source>
        <dbReference type="Pfam" id="PF21088"/>
    </source>
</evidence>
<organism evidence="11 12">
    <name type="scientific">Halobacillus aidingensis</name>
    <dbReference type="NCBI Taxonomy" id="240303"/>
    <lineage>
        <taxon>Bacteria</taxon>
        <taxon>Bacillati</taxon>
        <taxon>Bacillota</taxon>
        <taxon>Bacilli</taxon>
        <taxon>Bacillales</taxon>
        <taxon>Bacillaceae</taxon>
        <taxon>Halobacillus</taxon>
    </lineage>
</organism>
<evidence type="ECO:0000256" key="3">
    <source>
        <dbReference type="ARBA" id="ARBA00022475"/>
    </source>
</evidence>
<keyword evidence="5 7" id="KW-1133">Transmembrane helix</keyword>
<dbReference type="AlphaFoldDB" id="A0A1H0G112"/>
<dbReference type="Pfam" id="PF21082">
    <property type="entry name" value="MS_channel_3rd"/>
    <property type="match status" value="1"/>
</dbReference>
<keyword evidence="3" id="KW-1003">Cell membrane</keyword>
<protein>
    <submittedName>
        <fullName evidence="11">Mechanosensitive ion channel</fullName>
    </submittedName>
</protein>
<sequence length="360" mass="40927">MSTNLFNEWPWQDIVMVAGFIVFLFLTRWIAGVLINRLFREKGSVQKAALSLINWVVFNGLLLFVIFYFSDSAWLLYPLFTIGQVDITLFLIIIAVLIITFAYRLSNILNEHLLPFFFERHHLDKGIQFTMERVVHYIIMVVAVLVSLTTVGIDLSALTVFAGVLGVGIGFGMQNIASNFISGLILLFERPIKVGDRVLIDDVIGDVEKISMRATVVRTLENEHIINPNSYFLEEKVVNRSFADPRLRLTIPIGVAYGTDVQKVKRILLVVAELARQENSFVLESPAPFVNFKGFGDSSLDFELFLWISNPKEVIRMKSELNFSIYEQLNENGIEIPFPQRDLHIKSAPESLLKGHQEDS</sequence>
<dbReference type="Pfam" id="PF00924">
    <property type="entry name" value="MS_channel_2nd"/>
    <property type="match status" value="1"/>
</dbReference>
<evidence type="ECO:0000256" key="6">
    <source>
        <dbReference type="ARBA" id="ARBA00023136"/>
    </source>
</evidence>
<keyword evidence="12" id="KW-1185">Reference proteome</keyword>
<dbReference type="RefSeq" id="WP_089650957.1">
    <property type="nucleotide sequence ID" value="NZ_FNIZ01000002.1"/>
</dbReference>
<dbReference type="PANTHER" id="PTHR30347:SF1">
    <property type="entry name" value="MECHANOSENSITIVE CHANNEL MSCK"/>
    <property type="match status" value="1"/>
</dbReference>
<dbReference type="InterPro" id="IPR049278">
    <property type="entry name" value="MS_channel_C"/>
</dbReference>
<dbReference type="STRING" id="240303.SAMN05421677_102186"/>
<feature type="transmembrane region" description="Helical" evidence="7">
    <location>
        <begin position="48"/>
        <end position="69"/>
    </location>
</feature>
<feature type="transmembrane region" description="Helical" evidence="7">
    <location>
        <begin position="75"/>
        <end position="103"/>
    </location>
</feature>
<dbReference type="InterPro" id="IPR011066">
    <property type="entry name" value="MscS_channel_C_sf"/>
</dbReference>
<keyword evidence="6 7" id="KW-0472">Membrane</keyword>
<evidence type="ECO:0000313" key="11">
    <source>
        <dbReference type="EMBL" id="SDO00587.1"/>
    </source>
</evidence>
<evidence type="ECO:0000259" key="9">
    <source>
        <dbReference type="Pfam" id="PF21082"/>
    </source>
</evidence>
<dbReference type="InterPro" id="IPR052702">
    <property type="entry name" value="MscS-like_channel"/>
</dbReference>